<protein>
    <submittedName>
        <fullName evidence="1">Uncharacterized protein</fullName>
    </submittedName>
</protein>
<evidence type="ECO:0000313" key="2">
    <source>
        <dbReference type="Proteomes" id="UP000291022"/>
    </source>
</evidence>
<dbReference type="STRING" id="9643.ENSUAMP00000013565"/>
<reference evidence="1" key="3">
    <citation type="submission" date="2025-09" db="UniProtKB">
        <authorList>
            <consortium name="Ensembl"/>
        </authorList>
    </citation>
    <scope>IDENTIFICATION</scope>
</reference>
<dbReference type="GeneTree" id="ENSGT01030000240174"/>
<name>A0A452R538_URSAM</name>
<evidence type="ECO:0000313" key="1">
    <source>
        <dbReference type="Ensembl" id="ENSUAMP00000013565.1"/>
    </source>
</evidence>
<proteinExistence type="predicted"/>
<dbReference type="AlphaFoldDB" id="A0A452R538"/>
<dbReference type="Proteomes" id="UP000291022">
    <property type="component" value="Unassembled WGS sequence"/>
</dbReference>
<reference evidence="2" key="1">
    <citation type="submission" date="2016-06" db="EMBL/GenBank/DDBJ databases">
        <title>De novo assembly and RNA-Seq shows season-dependent expression and editing in black bear kidneys.</title>
        <authorList>
            <person name="Korstanje R."/>
            <person name="Srivastava A."/>
            <person name="Sarsani V.K."/>
            <person name="Sheehan S.M."/>
            <person name="Seger R.L."/>
            <person name="Barter M.E."/>
            <person name="Lindqvist C."/>
            <person name="Brody L.C."/>
            <person name="Mullikin J.C."/>
        </authorList>
    </citation>
    <scope>NUCLEOTIDE SEQUENCE [LARGE SCALE GENOMIC DNA]</scope>
</reference>
<dbReference type="Ensembl" id="ENSUAMT00000015212.1">
    <property type="protein sequence ID" value="ENSUAMP00000013565.1"/>
    <property type="gene ID" value="ENSUAMG00000010909.1"/>
</dbReference>
<keyword evidence="2" id="KW-1185">Reference proteome</keyword>
<accession>A0A452R538</accession>
<reference evidence="1" key="2">
    <citation type="submission" date="2025-08" db="UniProtKB">
        <authorList>
            <consortium name="Ensembl"/>
        </authorList>
    </citation>
    <scope>IDENTIFICATION</scope>
</reference>
<organism evidence="1 2">
    <name type="scientific">Ursus americanus</name>
    <name type="common">American black bear</name>
    <name type="synonym">Euarctos americanus</name>
    <dbReference type="NCBI Taxonomy" id="9643"/>
    <lineage>
        <taxon>Eukaryota</taxon>
        <taxon>Metazoa</taxon>
        <taxon>Chordata</taxon>
        <taxon>Craniata</taxon>
        <taxon>Vertebrata</taxon>
        <taxon>Euteleostomi</taxon>
        <taxon>Mammalia</taxon>
        <taxon>Eutheria</taxon>
        <taxon>Laurasiatheria</taxon>
        <taxon>Carnivora</taxon>
        <taxon>Caniformia</taxon>
        <taxon>Ursidae</taxon>
        <taxon>Ursus</taxon>
    </lineage>
</organism>
<sequence length="86" mass="9739">MDHKGNHSIQDLDQGRFLIIRNHRTTIFTEAKEWSAVFRLKCLLKGLKRPPVSSRDCPKTKLSSLGTSILSGTTTCLKLPNYFPSH</sequence>